<comment type="caution">
    <text evidence="9">The sequence shown here is derived from an EMBL/GenBank/DDBJ whole genome shotgun (WGS) entry which is preliminary data.</text>
</comment>
<dbReference type="PANTHER" id="PTHR33866:SF2">
    <property type="entry name" value="S-ADENOSYLMETHIONINE DECARBOXYLASE PROENZYME"/>
    <property type="match status" value="1"/>
</dbReference>
<evidence type="ECO:0008006" key="10">
    <source>
        <dbReference type="Google" id="ProtNLM"/>
    </source>
</evidence>
<dbReference type="GO" id="GO:0004014">
    <property type="term" value="F:adenosylmethionine decarboxylase activity"/>
    <property type="evidence" value="ECO:0007669"/>
    <property type="project" value="InterPro"/>
</dbReference>
<dbReference type="InterPro" id="IPR003826">
    <property type="entry name" value="AdoMetDC_fam_prok"/>
</dbReference>
<organism evidence="9">
    <name type="scientific">marine sediment metagenome</name>
    <dbReference type="NCBI Taxonomy" id="412755"/>
    <lineage>
        <taxon>unclassified sequences</taxon>
        <taxon>metagenomes</taxon>
        <taxon>ecological metagenomes</taxon>
    </lineage>
</organism>
<gene>
    <name evidence="9" type="ORF">S12H4_17838</name>
</gene>
<dbReference type="Gene3D" id="3.60.90.10">
    <property type="entry name" value="S-adenosylmethionine decarboxylase"/>
    <property type="match status" value="1"/>
</dbReference>
<dbReference type="PANTHER" id="PTHR33866">
    <property type="entry name" value="S-ADENOSYLMETHIONINE DECARBOXYLASE PROENZYME"/>
    <property type="match status" value="1"/>
</dbReference>
<dbReference type="Pfam" id="PF02675">
    <property type="entry name" value="AdoMet_dc"/>
    <property type="match status" value="1"/>
</dbReference>
<keyword evidence="7" id="KW-0704">Schiff base</keyword>
<dbReference type="GO" id="GO:0005829">
    <property type="term" value="C:cytosol"/>
    <property type="evidence" value="ECO:0007669"/>
    <property type="project" value="TreeGrafter"/>
</dbReference>
<keyword evidence="5" id="KW-0865">Zymogen</keyword>
<keyword evidence="6" id="KW-0456">Lyase</keyword>
<evidence type="ECO:0000256" key="8">
    <source>
        <dbReference type="ARBA" id="ARBA00023317"/>
    </source>
</evidence>
<keyword evidence="8" id="KW-0670">Pyruvate</keyword>
<evidence type="ECO:0000256" key="2">
    <source>
        <dbReference type="ARBA" id="ARBA00022793"/>
    </source>
</evidence>
<keyword evidence="2" id="KW-0210">Decarboxylase</keyword>
<reference evidence="9" key="1">
    <citation type="journal article" date="2014" name="Front. Microbiol.">
        <title>High frequency of phylogenetically diverse reductive dehalogenase-homologous genes in deep subseafloor sedimentary metagenomes.</title>
        <authorList>
            <person name="Kawai M."/>
            <person name="Futagami T."/>
            <person name="Toyoda A."/>
            <person name="Takaki Y."/>
            <person name="Nishi S."/>
            <person name="Hori S."/>
            <person name="Arai W."/>
            <person name="Tsubouchi T."/>
            <person name="Morono Y."/>
            <person name="Uchiyama I."/>
            <person name="Ito T."/>
            <person name="Fujiyama A."/>
            <person name="Inagaki F."/>
            <person name="Takami H."/>
        </authorList>
    </citation>
    <scope>NUCLEOTIDE SEQUENCE</scope>
    <source>
        <strain evidence="9">Expedition CK06-06</strain>
    </source>
</reference>
<dbReference type="GO" id="GO:0008295">
    <property type="term" value="P:spermidine biosynthetic process"/>
    <property type="evidence" value="ECO:0007669"/>
    <property type="project" value="InterPro"/>
</dbReference>
<evidence type="ECO:0000313" key="9">
    <source>
        <dbReference type="EMBL" id="GAI87142.1"/>
    </source>
</evidence>
<evidence type="ECO:0000256" key="1">
    <source>
        <dbReference type="ARBA" id="ARBA00001928"/>
    </source>
</evidence>
<dbReference type="InterPro" id="IPR016067">
    <property type="entry name" value="S-AdoMet_deCO2ase_core"/>
</dbReference>
<accession>X1S271</accession>
<protein>
    <recommendedName>
        <fullName evidence="10">S-adenosylmethionine decarboxylase proenzyme</fullName>
    </recommendedName>
</protein>
<sequence>MHLIIDGYSANQKILQDMDSLKHWLETYPSEIGMTRISSPYVLRYVGSKSEDWGISGFVFIAESHISVHTFAESNYVNIDIFSCRDFDADKAIKDLRDKFQLAKLRTCLINREWSAEFAAVANLPNFVYHGE</sequence>
<keyword evidence="3" id="KW-0068">Autocatalytic cleavage</keyword>
<proteinExistence type="predicted"/>
<evidence type="ECO:0000256" key="7">
    <source>
        <dbReference type="ARBA" id="ARBA00023270"/>
    </source>
</evidence>
<evidence type="ECO:0000256" key="4">
    <source>
        <dbReference type="ARBA" id="ARBA00023115"/>
    </source>
</evidence>
<dbReference type="EMBL" id="BARW01008757">
    <property type="protein sequence ID" value="GAI87142.1"/>
    <property type="molecule type" value="Genomic_DNA"/>
</dbReference>
<comment type="cofactor">
    <cofactor evidence="1">
        <name>pyruvate</name>
        <dbReference type="ChEBI" id="CHEBI:15361"/>
    </cofactor>
</comment>
<evidence type="ECO:0000256" key="6">
    <source>
        <dbReference type="ARBA" id="ARBA00023239"/>
    </source>
</evidence>
<dbReference type="AlphaFoldDB" id="X1S271"/>
<evidence type="ECO:0000256" key="3">
    <source>
        <dbReference type="ARBA" id="ARBA00022813"/>
    </source>
</evidence>
<evidence type="ECO:0000256" key="5">
    <source>
        <dbReference type="ARBA" id="ARBA00023145"/>
    </source>
</evidence>
<name>X1S271_9ZZZZ</name>
<dbReference type="SUPFAM" id="SSF56276">
    <property type="entry name" value="S-adenosylmethionine decarboxylase"/>
    <property type="match status" value="1"/>
</dbReference>
<keyword evidence="4" id="KW-0620">Polyamine biosynthesis</keyword>